<protein>
    <submittedName>
        <fullName evidence="2">Rubrerythrin family protein</fullName>
    </submittedName>
</protein>
<evidence type="ECO:0000313" key="3">
    <source>
        <dbReference type="Proteomes" id="UP000321408"/>
    </source>
</evidence>
<proteinExistence type="predicted"/>
<dbReference type="GO" id="GO:0046872">
    <property type="term" value="F:metal ion binding"/>
    <property type="evidence" value="ECO:0007669"/>
    <property type="project" value="InterPro"/>
</dbReference>
<accession>A0A5B9DH93</accession>
<dbReference type="InterPro" id="IPR012347">
    <property type="entry name" value="Ferritin-like"/>
</dbReference>
<dbReference type="SUPFAM" id="SSF47240">
    <property type="entry name" value="Ferritin-like"/>
    <property type="match status" value="1"/>
</dbReference>
<sequence length="183" mass="21340">MSILKDYLKKAIDGEFSATQKYTEFADIAQNEGFSNIAYLFKALTAAENIHIKNHTNALKEEYQPEVEEFTRGTTIENVKDAMEAEFWESKTMYKNYLKEIKKDKKNPLLKVAQLSFEWARDVEYTHYQALKLALKYIEKGKDLDYSEIYVCKVCGDIIFTKPTEICPICGHDPAFYFKVKRN</sequence>
<dbReference type="Gene3D" id="2.20.28.10">
    <property type="match status" value="1"/>
</dbReference>
<dbReference type="InterPro" id="IPR009078">
    <property type="entry name" value="Ferritin-like_SF"/>
</dbReference>
<dbReference type="Gene3D" id="1.20.1260.10">
    <property type="match status" value="1"/>
</dbReference>
<dbReference type="Proteomes" id="UP000321408">
    <property type="component" value="Chromosome"/>
</dbReference>
<organism evidence="2 3">
    <name type="scientific">Promethearchaeum syntrophicum</name>
    <dbReference type="NCBI Taxonomy" id="2594042"/>
    <lineage>
        <taxon>Archaea</taxon>
        <taxon>Promethearchaeati</taxon>
        <taxon>Promethearchaeota</taxon>
        <taxon>Promethearchaeia</taxon>
        <taxon>Promethearchaeales</taxon>
        <taxon>Promethearchaeaceae</taxon>
        <taxon>Promethearchaeum</taxon>
    </lineage>
</organism>
<dbReference type="GeneID" id="41331933"/>
<evidence type="ECO:0000313" key="2">
    <source>
        <dbReference type="EMBL" id="QEE18130.1"/>
    </source>
</evidence>
<dbReference type="EMBL" id="CP042905">
    <property type="protein sequence ID" value="QEE18130.1"/>
    <property type="molecule type" value="Genomic_DNA"/>
</dbReference>
<dbReference type="Pfam" id="PF02915">
    <property type="entry name" value="Rubrerythrin"/>
    <property type="match status" value="1"/>
</dbReference>
<evidence type="ECO:0000259" key="1">
    <source>
        <dbReference type="PROSITE" id="PS50905"/>
    </source>
</evidence>
<dbReference type="SUPFAM" id="SSF57802">
    <property type="entry name" value="Rubredoxin-like"/>
    <property type="match status" value="1"/>
</dbReference>
<dbReference type="PROSITE" id="PS50905">
    <property type="entry name" value="FERRITIN_LIKE"/>
    <property type="match status" value="1"/>
</dbReference>
<reference evidence="2 3" key="2">
    <citation type="journal article" date="2024" name="Int. J. Syst. Evol. Microbiol.">
        <title>Promethearchaeum syntrophicum gen. nov., sp. nov., an anaerobic, obligately syntrophic archaeon, the first isolate of the lineage 'Asgard' archaea, and proposal of the new archaeal phylum Promethearchaeota phyl. nov. and kingdom Promethearchaeati regn. nov.</title>
        <authorList>
            <person name="Imachi H."/>
            <person name="Nobu M.K."/>
            <person name="Kato S."/>
            <person name="Takaki Y."/>
            <person name="Miyazaki M."/>
            <person name="Miyata M."/>
            <person name="Ogawara M."/>
            <person name="Saito Y."/>
            <person name="Sakai S."/>
            <person name="Tahara Y.O."/>
            <person name="Takano Y."/>
            <person name="Tasumi E."/>
            <person name="Uematsu K."/>
            <person name="Yoshimura T."/>
            <person name="Itoh T."/>
            <person name="Ohkuma M."/>
            <person name="Takai K."/>
        </authorList>
    </citation>
    <scope>NUCLEOTIDE SEQUENCE [LARGE SCALE GENOMIC DNA]</scope>
    <source>
        <strain evidence="2 3">MK-D1</strain>
    </source>
</reference>
<dbReference type="KEGG" id="psyt:DSAG12_03968"/>
<dbReference type="InterPro" id="IPR052753">
    <property type="entry name" value="Rbr2/Nigerythrin"/>
</dbReference>
<dbReference type="InterPro" id="IPR003251">
    <property type="entry name" value="Rr_diiron-bd_dom"/>
</dbReference>
<dbReference type="RefSeq" id="WP_147665137.1">
    <property type="nucleotide sequence ID" value="NZ_CP042905.2"/>
</dbReference>
<dbReference type="OrthoDB" id="45654at2157"/>
<dbReference type="GO" id="GO:0016491">
    <property type="term" value="F:oxidoreductase activity"/>
    <property type="evidence" value="ECO:0007669"/>
    <property type="project" value="InterPro"/>
</dbReference>
<gene>
    <name evidence="2" type="ORF">DSAG12_03968</name>
</gene>
<dbReference type="PANTHER" id="PTHR33746:SF4">
    <property type="entry name" value="RUBRERYTHRIN"/>
    <property type="match status" value="1"/>
</dbReference>
<feature type="domain" description="Ferritin-like diiron" evidence="1">
    <location>
        <begin position="1"/>
        <end position="142"/>
    </location>
</feature>
<keyword evidence="3" id="KW-1185">Reference proteome</keyword>
<name>A0A5B9DH93_9ARCH</name>
<dbReference type="AlphaFoldDB" id="A0A5B9DH93"/>
<reference evidence="2 3" key="1">
    <citation type="journal article" date="2020" name="Nature">
        <title>Isolation of an archaeon at the prokaryote-eukaryote interface.</title>
        <authorList>
            <person name="Imachi H."/>
            <person name="Nobu M.K."/>
            <person name="Nakahara N."/>
            <person name="Morono Y."/>
            <person name="Ogawara M."/>
            <person name="Takaki Y."/>
            <person name="Takano Y."/>
            <person name="Uematsu K."/>
            <person name="Ikuta T."/>
            <person name="Ito M."/>
            <person name="Matsui Y."/>
            <person name="Miyazaki M."/>
            <person name="Murata K."/>
            <person name="Saito Y."/>
            <person name="Sakai S."/>
            <person name="Song C."/>
            <person name="Tasumi E."/>
            <person name="Yamanaka Y."/>
            <person name="Yamaguchi T."/>
            <person name="Kamagata Y."/>
            <person name="Tamaki H."/>
            <person name="Takai K."/>
        </authorList>
    </citation>
    <scope>NUCLEOTIDE SEQUENCE [LARGE SCALE GENOMIC DNA]</scope>
    <source>
        <strain evidence="2 3">MK-D1</strain>
    </source>
</reference>
<dbReference type="PANTHER" id="PTHR33746">
    <property type="entry name" value="RUBRERYTHRIN"/>
    <property type="match status" value="1"/>
</dbReference>
<dbReference type="InterPro" id="IPR009040">
    <property type="entry name" value="Ferritin-like_diiron"/>
</dbReference>
<dbReference type="CDD" id="cd01041">
    <property type="entry name" value="Rubrerythrin"/>
    <property type="match status" value="1"/>
</dbReference>